<comment type="caution">
    <text evidence="2">The sequence shown here is derived from an EMBL/GenBank/DDBJ whole genome shotgun (WGS) entry which is preliminary data.</text>
</comment>
<evidence type="ECO:0000313" key="2">
    <source>
        <dbReference type="EMBL" id="KAK3595765.1"/>
    </source>
</evidence>
<reference evidence="2" key="3">
    <citation type="submission" date="2023-05" db="EMBL/GenBank/DDBJ databases">
        <authorList>
            <person name="Smith C.H."/>
        </authorList>
    </citation>
    <scope>NUCLEOTIDE SEQUENCE</scope>
    <source>
        <strain evidence="2">CHS0354</strain>
        <tissue evidence="2">Mantle</tissue>
    </source>
</reference>
<protein>
    <submittedName>
        <fullName evidence="2">Uncharacterized protein</fullName>
    </submittedName>
</protein>
<evidence type="ECO:0000313" key="3">
    <source>
        <dbReference type="Proteomes" id="UP001195483"/>
    </source>
</evidence>
<sequence>MLLCYIVLSLPAVLYVIGTNAECNLEEAELRAAEYGKRFDSEAADFRRTSRVSDSFMSLCIEKLNGSETSAEFWNSTNSCLLEEADYVIQQWNETEEDVNALCVDACPKYAFFPPSTHIVDMAALTEERYTDFCRSMNMSMTYAKGNATNCLFEMSIYYSFLPHGARKFWNDVCQLGCSNLDISIPSIIRCHGDIAGRTPTCVEHWDFKQCIYKRGVCMDVVEKYYADFYQIEKLCITTTSTTKSTTTTPTTTTIVSTATSTIATTITTSISTDTTILYLSSSETAREKETSQVPVSSVTPFISPLTSSSESTTTPGRMLNISACITEADHQLFSQNFPNLTKELIMKVLKIESCLYRLDNDPNIVTKAVANLPPSFQEMFIRVQKDGFDILSTLPECVKPKHKDVNCNGHNYGILACSGDAPGSTKVLLFLSTLILLERYFQ</sequence>
<keyword evidence="1" id="KW-0732">Signal</keyword>
<evidence type="ECO:0000256" key="1">
    <source>
        <dbReference type="SAM" id="SignalP"/>
    </source>
</evidence>
<reference evidence="2" key="1">
    <citation type="journal article" date="2021" name="Genome Biol. Evol.">
        <title>A High-Quality Reference Genome for a Parasitic Bivalve with Doubly Uniparental Inheritance (Bivalvia: Unionida).</title>
        <authorList>
            <person name="Smith C.H."/>
        </authorList>
    </citation>
    <scope>NUCLEOTIDE SEQUENCE</scope>
    <source>
        <strain evidence="2">CHS0354</strain>
    </source>
</reference>
<name>A0AAE0SQD9_9BIVA</name>
<gene>
    <name evidence="2" type="ORF">CHS0354_025397</name>
</gene>
<proteinExistence type="predicted"/>
<feature type="chain" id="PRO_5041991111" evidence="1">
    <location>
        <begin position="19"/>
        <end position="443"/>
    </location>
</feature>
<keyword evidence="3" id="KW-1185">Reference proteome</keyword>
<organism evidence="2 3">
    <name type="scientific">Potamilus streckersoni</name>
    <dbReference type="NCBI Taxonomy" id="2493646"/>
    <lineage>
        <taxon>Eukaryota</taxon>
        <taxon>Metazoa</taxon>
        <taxon>Spiralia</taxon>
        <taxon>Lophotrochozoa</taxon>
        <taxon>Mollusca</taxon>
        <taxon>Bivalvia</taxon>
        <taxon>Autobranchia</taxon>
        <taxon>Heteroconchia</taxon>
        <taxon>Palaeoheterodonta</taxon>
        <taxon>Unionida</taxon>
        <taxon>Unionoidea</taxon>
        <taxon>Unionidae</taxon>
        <taxon>Ambleminae</taxon>
        <taxon>Lampsilini</taxon>
        <taxon>Potamilus</taxon>
    </lineage>
</organism>
<dbReference type="EMBL" id="JAEAOA010001512">
    <property type="protein sequence ID" value="KAK3595765.1"/>
    <property type="molecule type" value="Genomic_DNA"/>
</dbReference>
<feature type="signal peptide" evidence="1">
    <location>
        <begin position="1"/>
        <end position="18"/>
    </location>
</feature>
<reference evidence="2" key="2">
    <citation type="journal article" date="2021" name="Genome Biol. Evol.">
        <title>Developing a high-quality reference genome for a parasitic bivalve with doubly uniparental inheritance (Bivalvia: Unionida).</title>
        <authorList>
            <person name="Smith C.H."/>
        </authorList>
    </citation>
    <scope>NUCLEOTIDE SEQUENCE</scope>
    <source>
        <strain evidence="2">CHS0354</strain>
        <tissue evidence="2">Mantle</tissue>
    </source>
</reference>
<accession>A0AAE0SQD9</accession>
<dbReference type="AlphaFoldDB" id="A0AAE0SQD9"/>
<dbReference type="Proteomes" id="UP001195483">
    <property type="component" value="Unassembled WGS sequence"/>
</dbReference>